<dbReference type="STRING" id="105785.A0A2J7R798"/>
<proteinExistence type="inferred from homology"/>
<keyword evidence="3" id="KW-0687">Ribonucleoprotein</keyword>
<dbReference type="Pfam" id="PF01201">
    <property type="entry name" value="Ribosomal_S8e"/>
    <property type="match status" value="1"/>
</dbReference>
<evidence type="ECO:0000256" key="1">
    <source>
        <dbReference type="ARBA" id="ARBA00005257"/>
    </source>
</evidence>
<evidence type="ECO:0000256" key="4">
    <source>
        <dbReference type="ARBA" id="ARBA00035277"/>
    </source>
</evidence>
<dbReference type="AlphaFoldDB" id="A0A2J7R798"/>
<keyword evidence="2" id="KW-0689">Ribosomal protein</keyword>
<organism evidence="6 7">
    <name type="scientific">Cryptotermes secundus</name>
    <dbReference type="NCBI Taxonomy" id="105785"/>
    <lineage>
        <taxon>Eukaryota</taxon>
        <taxon>Metazoa</taxon>
        <taxon>Ecdysozoa</taxon>
        <taxon>Arthropoda</taxon>
        <taxon>Hexapoda</taxon>
        <taxon>Insecta</taxon>
        <taxon>Pterygota</taxon>
        <taxon>Neoptera</taxon>
        <taxon>Polyneoptera</taxon>
        <taxon>Dictyoptera</taxon>
        <taxon>Blattodea</taxon>
        <taxon>Blattoidea</taxon>
        <taxon>Termitoidae</taxon>
        <taxon>Kalotermitidae</taxon>
        <taxon>Cryptotermitinae</taxon>
        <taxon>Cryptotermes</taxon>
    </lineage>
</organism>
<evidence type="ECO:0000313" key="7">
    <source>
        <dbReference type="Proteomes" id="UP000235965"/>
    </source>
</evidence>
<comment type="caution">
    <text evidence="6">The sequence shown here is derived from an EMBL/GenBank/DDBJ whole genome shotgun (WGS) entry which is preliminary data.</text>
</comment>
<gene>
    <name evidence="6" type="ORF">B7P43_G12362</name>
</gene>
<comment type="similarity">
    <text evidence="1">Belongs to the eukaryotic ribosomal protein eS8 family.</text>
</comment>
<dbReference type="EMBL" id="NEVH01006736">
    <property type="protein sequence ID" value="PNF36718.1"/>
    <property type="molecule type" value="Genomic_DNA"/>
</dbReference>
<dbReference type="PANTHER" id="PTHR10394">
    <property type="entry name" value="40S RIBOSOMAL PROTEIN S8"/>
    <property type="match status" value="1"/>
</dbReference>
<dbReference type="InterPro" id="IPR001047">
    <property type="entry name" value="Ribosomal_eS8"/>
</dbReference>
<dbReference type="OrthoDB" id="1703270at2759"/>
<evidence type="ECO:0000256" key="2">
    <source>
        <dbReference type="ARBA" id="ARBA00022980"/>
    </source>
</evidence>
<dbReference type="GO" id="GO:0003735">
    <property type="term" value="F:structural constituent of ribosome"/>
    <property type="evidence" value="ECO:0007669"/>
    <property type="project" value="InterPro"/>
</dbReference>
<name>A0A2J7R798_9NEOP</name>
<evidence type="ECO:0000256" key="5">
    <source>
        <dbReference type="ARBA" id="ARBA00035409"/>
    </source>
</evidence>
<dbReference type="Proteomes" id="UP000235965">
    <property type="component" value="Unassembled WGS sequence"/>
</dbReference>
<dbReference type="GO" id="GO:0006412">
    <property type="term" value="P:translation"/>
    <property type="evidence" value="ECO:0007669"/>
    <property type="project" value="InterPro"/>
</dbReference>
<accession>A0A2J7R798</accession>
<sequence>MRRVSAKFVPRLLRDDQRENRMNVCRNLKSEVQFSLTESKISRTLFVPSGCTRKTRIIDVVYNASNNELVRTKTLVKNAIVVIDATPFRQWYEAHYALPLGRKKGAKLTEADEAVLNKKRSKKVEKKYKARERLAKVEAALEEQFQASRVLGK</sequence>
<protein>
    <recommendedName>
        <fullName evidence="4">Small ribosomal subunit protein eS8</fullName>
    </recommendedName>
    <alternativeName>
        <fullName evidence="5">40S ribosomal protein S8</fullName>
    </alternativeName>
</protein>
<keyword evidence="7" id="KW-1185">Reference proteome</keyword>
<dbReference type="GO" id="GO:0005840">
    <property type="term" value="C:ribosome"/>
    <property type="evidence" value="ECO:0007669"/>
    <property type="project" value="UniProtKB-KW"/>
</dbReference>
<evidence type="ECO:0000313" key="6">
    <source>
        <dbReference type="EMBL" id="PNF36718.1"/>
    </source>
</evidence>
<dbReference type="GO" id="GO:1990904">
    <property type="term" value="C:ribonucleoprotein complex"/>
    <property type="evidence" value="ECO:0007669"/>
    <property type="project" value="UniProtKB-KW"/>
</dbReference>
<dbReference type="FunFam" id="1.10.168.20:FF:000001">
    <property type="entry name" value="40S ribosomal protein S8"/>
    <property type="match status" value="1"/>
</dbReference>
<dbReference type="InParanoid" id="A0A2J7R798"/>
<reference evidence="6 7" key="1">
    <citation type="submission" date="2017-12" db="EMBL/GenBank/DDBJ databases">
        <title>Hemimetabolous genomes reveal molecular basis of termite eusociality.</title>
        <authorList>
            <person name="Harrison M.C."/>
            <person name="Jongepier E."/>
            <person name="Robertson H.M."/>
            <person name="Arning N."/>
            <person name="Bitard-Feildel T."/>
            <person name="Chao H."/>
            <person name="Childers C.P."/>
            <person name="Dinh H."/>
            <person name="Doddapaneni H."/>
            <person name="Dugan S."/>
            <person name="Gowin J."/>
            <person name="Greiner C."/>
            <person name="Han Y."/>
            <person name="Hu H."/>
            <person name="Hughes D.S.T."/>
            <person name="Huylmans A.-K."/>
            <person name="Kemena C."/>
            <person name="Kremer L.P.M."/>
            <person name="Lee S.L."/>
            <person name="Lopez-Ezquerra A."/>
            <person name="Mallet L."/>
            <person name="Monroy-Kuhn J.M."/>
            <person name="Moser A."/>
            <person name="Murali S.C."/>
            <person name="Muzny D.M."/>
            <person name="Otani S."/>
            <person name="Piulachs M.-D."/>
            <person name="Poelchau M."/>
            <person name="Qu J."/>
            <person name="Schaub F."/>
            <person name="Wada-Katsumata A."/>
            <person name="Worley K.C."/>
            <person name="Xie Q."/>
            <person name="Ylla G."/>
            <person name="Poulsen M."/>
            <person name="Gibbs R.A."/>
            <person name="Schal C."/>
            <person name="Richards S."/>
            <person name="Belles X."/>
            <person name="Korb J."/>
            <person name="Bornberg-Bauer E."/>
        </authorList>
    </citation>
    <scope>NUCLEOTIDE SEQUENCE [LARGE SCALE GENOMIC DNA]</scope>
    <source>
        <tissue evidence="6">Whole body</tissue>
    </source>
</reference>
<dbReference type="FunCoup" id="A0A2J7R798">
    <property type="interactions" value="1066"/>
</dbReference>
<dbReference type="InterPro" id="IPR042563">
    <property type="entry name" value="Ribosomal_protein_eS8_euk"/>
</dbReference>
<dbReference type="Gene3D" id="1.10.168.20">
    <property type="entry name" value="Ribosomal protein S8e, subdomain"/>
    <property type="match status" value="1"/>
</dbReference>
<evidence type="ECO:0000256" key="3">
    <source>
        <dbReference type="ARBA" id="ARBA00023274"/>
    </source>
</evidence>
<dbReference type="InterPro" id="IPR022309">
    <property type="entry name" value="Ribosomal_Se8/biogenesis_NSA2"/>
</dbReference>